<dbReference type="InterPro" id="IPR017972">
    <property type="entry name" value="Cyt_P450_CS"/>
</dbReference>
<dbReference type="CDD" id="cd11059">
    <property type="entry name" value="CYP_fungal"/>
    <property type="match status" value="1"/>
</dbReference>
<dbReference type="SUPFAM" id="SSF48264">
    <property type="entry name" value="Cytochrome P450"/>
    <property type="match status" value="1"/>
</dbReference>
<proteinExistence type="inferred from homology"/>
<dbReference type="EMBL" id="EQ962658">
    <property type="protein sequence ID" value="EED14368.1"/>
    <property type="molecule type" value="Genomic_DNA"/>
</dbReference>
<dbReference type="PhylomeDB" id="B8MPC9"/>
<dbReference type="VEuPathDB" id="FungiDB:TSTA_105790"/>
<dbReference type="PRINTS" id="PR00463">
    <property type="entry name" value="EP450I"/>
</dbReference>
<dbReference type="InterPro" id="IPR036396">
    <property type="entry name" value="Cyt_P450_sf"/>
</dbReference>
<reference evidence="10" key="1">
    <citation type="journal article" date="2015" name="Genome Announc.">
        <title>Genome sequence of the AIDS-associated pathogen Penicillium marneffei (ATCC18224) and its near taxonomic relative Talaromyces stipitatus (ATCC10500).</title>
        <authorList>
            <person name="Nierman W.C."/>
            <person name="Fedorova-Abrams N.D."/>
            <person name="Andrianopoulos A."/>
        </authorList>
    </citation>
    <scope>NUCLEOTIDE SEQUENCE [LARGE SCALE GENOMIC DNA]</scope>
    <source>
        <strain evidence="10">ATCC 10500 / CBS 375.48 / QM 6759 / NRRL 1006</strain>
    </source>
</reference>
<feature type="binding site" description="axial binding residue" evidence="6">
    <location>
        <position position="433"/>
    </location>
    <ligand>
        <name>heme</name>
        <dbReference type="ChEBI" id="CHEBI:30413"/>
    </ligand>
    <ligandPart>
        <name>Fe</name>
        <dbReference type="ChEBI" id="CHEBI:18248"/>
    </ligandPart>
</feature>
<dbReference type="STRING" id="441959.B8MPC9"/>
<keyword evidence="3 6" id="KW-0479">Metal-binding</keyword>
<dbReference type="eggNOG" id="KOG0156">
    <property type="taxonomic scope" value="Eukaryota"/>
</dbReference>
<sequence length="492" mass="55664">MALLQSWSLLLVCCVCIVWLTKRIMQASNNPLNQVPGPWYARYTHYVLKLNVLCARRMYYIEELHKKYGPFVRVAPNEVAVNDLKAFRQIHSMGSGFLKDPWYQSLSLQPEPGIFSMIDPEQHVTRRRVLARAFSLSSLRENWEPAIHERARIAVQQIKDNAKRGDVDMLKWWTLMTNDILSYLCFAEKFDMVERGEKAEYVLVLERVALQGGLLSELPLLYKILRYVPLALVQKIMEATEDLEEWGDHAIKNLRRAGNKGSRNIFADFLEEVDKSGGKPGLTERSVRLEAGNFVVAGSDTTAVTITYLIWACLKRPDLQRDLEEEVASVRSFEDASLATLPLLNAVVEEALRVYGAAPGSLPRAVPPGGATFGKYYLPEKTTVSTQAYSMHRKPDIFHNPEVFDPSRFLPPSSLTDDQKSALCAWGAGSRVCLGVHLAKMEMRIAVAFFFRECRGARLSRTTTDASMHALNFFMTTPIGRRCNVTLLPEDQ</sequence>
<dbReference type="OMA" id="AHRCEIT"/>
<name>B8MPC9_TALSN</name>
<evidence type="ECO:0000313" key="10">
    <source>
        <dbReference type="Proteomes" id="UP000001745"/>
    </source>
</evidence>
<accession>B8MPC9</accession>
<dbReference type="OrthoDB" id="1470350at2759"/>
<dbReference type="Proteomes" id="UP000001745">
    <property type="component" value="Unassembled WGS sequence"/>
</dbReference>
<feature type="chain" id="PRO_5002877694" evidence="8">
    <location>
        <begin position="28"/>
        <end position="492"/>
    </location>
</feature>
<gene>
    <name evidence="9" type="ORF">TSTA_105790</name>
</gene>
<evidence type="ECO:0000256" key="1">
    <source>
        <dbReference type="ARBA" id="ARBA00001971"/>
    </source>
</evidence>
<comment type="similarity">
    <text evidence="2 7">Belongs to the cytochrome P450 family.</text>
</comment>
<organism evidence="9 10">
    <name type="scientific">Talaromyces stipitatus (strain ATCC 10500 / CBS 375.48 / QM 6759 / NRRL 1006)</name>
    <name type="common">Penicillium stipitatum</name>
    <dbReference type="NCBI Taxonomy" id="441959"/>
    <lineage>
        <taxon>Eukaryota</taxon>
        <taxon>Fungi</taxon>
        <taxon>Dikarya</taxon>
        <taxon>Ascomycota</taxon>
        <taxon>Pezizomycotina</taxon>
        <taxon>Eurotiomycetes</taxon>
        <taxon>Eurotiomycetidae</taxon>
        <taxon>Eurotiales</taxon>
        <taxon>Trichocomaceae</taxon>
        <taxon>Talaromyces</taxon>
        <taxon>Talaromyces sect. Talaromyces</taxon>
    </lineage>
</organism>
<evidence type="ECO:0000256" key="3">
    <source>
        <dbReference type="ARBA" id="ARBA00022723"/>
    </source>
</evidence>
<evidence type="ECO:0000256" key="4">
    <source>
        <dbReference type="ARBA" id="ARBA00023002"/>
    </source>
</evidence>
<dbReference type="InterPro" id="IPR001128">
    <property type="entry name" value="Cyt_P450"/>
</dbReference>
<keyword evidence="10" id="KW-1185">Reference proteome</keyword>
<dbReference type="InterPro" id="IPR002401">
    <property type="entry name" value="Cyt_P450_E_grp-I"/>
</dbReference>
<dbReference type="AlphaFoldDB" id="B8MPC9"/>
<dbReference type="RefSeq" id="XP_002486606.1">
    <property type="nucleotide sequence ID" value="XM_002486561.1"/>
</dbReference>
<dbReference type="PRINTS" id="PR00385">
    <property type="entry name" value="P450"/>
</dbReference>
<keyword evidence="5 6" id="KW-0408">Iron</keyword>
<dbReference type="InParanoid" id="B8MPC9"/>
<dbReference type="GeneID" id="8100438"/>
<dbReference type="PANTHER" id="PTHR24305">
    <property type="entry name" value="CYTOCHROME P450"/>
    <property type="match status" value="1"/>
</dbReference>
<dbReference type="GO" id="GO:0005506">
    <property type="term" value="F:iron ion binding"/>
    <property type="evidence" value="ECO:0007669"/>
    <property type="project" value="InterPro"/>
</dbReference>
<keyword evidence="4 7" id="KW-0560">Oxidoreductase</keyword>
<dbReference type="GO" id="GO:0016705">
    <property type="term" value="F:oxidoreductase activity, acting on paired donors, with incorporation or reduction of molecular oxygen"/>
    <property type="evidence" value="ECO:0007669"/>
    <property type="project" value="InterPro"/>
</dbReference>
<dbReference type="InterPro" id="IPR050121">
    <property type="entry name" value="Cytochrome_P450_monoxygenase"/>
</dbReference>
<keyword evidence="8" id="KW-0732">Signal</keyword>
<evidence type="ECO:0000256" key="8">
    <source>
        <dbReference type="SAM" id="SignalP"/>
    </source>
</evidence>
<dbReference type="Pfam" id="PF00067">
    <property type="entry name" value="p450"/>
    <property type="match status" value="1"/>
</dbReference>
<evidence type="ECO:0000256" key="5">
    <source>
        <dbReference type="ARBA" id="ARBA00023004"/>
    </source>
</evidence>
<protein>
    <submittedName>
        <fullName evidence="9">Cytochrome P450, putative</fullName>
    </submittedName>
</protein>
<dbReference type="GO" id="GO:0004497">
    <property type="term" value="F:monooxygenase activity"/>
    <property type="evidence" value="ECO:0007669"/>
    <property type="project" value="UniProtKB-KW"/>
</dbReference>
<feature type="signal peptide" evidence="8">
    <location>
        <begin position="1"/>
        <end position="27"/>
    </location>
</feature>
<dbReference type="GO" id="GO:0020037">
    <property type="term" value="F:heme binding"/>
    <property type="evidence" value="ECO:0007669"/>
    <property type="project" value="InterPro"/>
</dbReference>
<evidence type="ECO:0000256" key="6">
    <source>
        <dbReference type="PIRSR" id="PIRSR602401-1"/>
    </source>
</evidence>
<evidence type="ECO:0000313" key="9">
    <source>
        <dbReference type="EMBL" id="EED14368.1"/>
    </source>
</evidence>
<dbReference type="PANTHER" id="PTHR24305:SF96">
    <property type="entry name" value="CYTOCHROME P450 MONOOXYGENASE STCB-RELATED"/>
    <property type="match status" value="1"/>
</dbReference>
<evidence type="ECO:0000256" key="7">
    <source>
        <dbReference type="RuleBase" id="RU000461"/>
    </source>
</evidence>
<dbReference type="PROSITE" id="PS00086">
    <property type="entry name" value="CYTOCHROME_P450"/>
    <property type="match status" value="1"/>
</dbReference>
<keyword evidence="6 7" id="KW-0349">Heme</keyword>
<comment type="cofactor">
    <cofactor evidence="1 6">
        <name>heme</name>
        <dbReference type="ChEBI" id="CHEBI:30413"/>
    </cofactor>
</comment>
<evidence type="ECO:0000256" key="2">
    <source>
        <dbReference type="ARBA" id="ARBA00010617"/>
    </source>
</evidence>
<dbReference type="Gene3D" id="1.10.630.10">
    <property type="entry name" value="Cytochrome P450"/>
    <property type="match status" value="1"/>
</dbReference>
<dbReference type="HOGENOM" id="CLU_001570_14_2_1"/>
<keyword evidence="7" id="KW-0503">Monooxygenase</keyword>